<dbReference type="PANTHER" id="PTHR30153">
    <property type="entry name" value="REPLICATIVE DNA HELICASE DNAB"/>
    <property type="match status" value="1"/>
</dbReference>
<dbReference type="OrthoDB" id="4836904at2"/>
<keyword evidence="4" id="KW-1185">Reference proteome</keyword>
<protein>
    <submittedName>
        <fullName evidence="3">Helicase DnaB</fullName>
    </submittedName>
</protein>
<evidence type="ECO:0000313" key="4">
    <source>
        <dbReference type="Proteomes" id="UP000291838"/>
    </source>
</evidence>
<evidence type="ECO:0000313" key="3">
    <source>
        <dbReference type="EMBL" id="RYB88909.1"/>
    </source>
</evidence>
<feature type="domain" description="SF4 helicase" evidence="2">
    <location>
        <begin position="121"/>
        <end position="413"/>
    </location>
</feature>
<dbReference type="PANTHER" id="PTHR30153:SF2">
    <property type="entry name" value="REPLICATIVE DNA HELICASE"/>
    <property type="match status" value="1"/>
</dbReference>
<dbReference type="AlphaFoldDB" id="A0A4Q2RMS6"/>
<organism evidence="3 4">
    <name type="scientific">Nocardioides glacieisoli</name>
    <dbReference type="NCBI Taxonomy" id="1168730"/>
    <lineage>
        <taxon>Bacteria</taxon>
        <taxon>Bacillati</taxon>
        <taxon>Actinomycetota</taxon>
        <taxon>Actinomycetes</taxon>
        <taxon>Propionibacteriales</taxon>
        <taxon>Nocardioidaceae</taxon>
        <taxon>Nocardioides</taxon>
    </lineage>
</organism>
<comment type="caution">
    <text evidence="3">The sequence shown here is derived from an EMBL/GenBank/DDBJ whole genome shotgun (WGS) entry which is preliminary data.</text>
</comment>
<name>A0A4Q2RMS6_9ACTN</name>
<keyword evidence="3" id="KW-0378">Hydrolase</keyword>
<dbReference type="InterPro" id="IPR007694">
    <property type="entry name" value="DNA_helicase_DnaB-like_C"/>
</dbReference>
<accession>A0A4Q2RMS6</accession>
<dbReference type="GO" id="GO:0003678">
    <property type="term" value="F:DNA helicase activity"/>
    <property type="evidence" value="ECO:0007669"/>
    <property type="project" value="InterPro"/>
</dbReference>
<keyword evidence="3" id="KW-0067">ATP-binding</keyword>
<dbReference type="InterPro" id="IPR027417">
    <property type="entry name" value="P-loop_NTPase"/>
</dbReference>
<dbReference type="InterPro" id="IPR003593">
    <property type="entry name" value="AAA+_ATPase"/>
</dbReference>
<evidence type="ECO:0000259" key="2">
    <source>
        <dbReference type="PROSITE" id="PS51199"/>
    </source>
</evidence>
<dbReference type="Gene3D" id="3.40.50.300">
    <property type="entry name" value="P-loop containing nucleotide triphosphate hydrolases"/>
    <property type="match status" value="1"/>
</dbReference>
<dbReference type="GO" id="GO:0005829">
    <property type="term" value="C:cytosol"/>
    <property type="evidence" value="ECO:0007669"/>
    <property type="project" value="TreeGrafter"/>
</dbReference>
<dbReference type="PROSITE" id="PS51199">
    <property type="entry name" value="SF4_HELICASE"/>
    <property type="match status" value="1"/>
</dbReference>
<proteinExistence type="predicted"/>
<evidence type="ECO:0000256" key="1">
    <source>
        <dbReference type="ARBA" id="ARBA00022515"/>
    </source>
</evidence>
<reference evidence="3 4" key="1">
    <citation type="submission" date="2019-01" db="EMBL/GenBank/DDBJ databases">
        <title>Novel species of Nocardioides.</title>
        <authorList>
            <person name="Liu Q."/>
            <person name="Xin Y.-H."/>
        </authorList>
    </citation>
    <scope>NUCLEOTIDE SEQUENCE [LARGE SCALE GENOMIC DNA]</scope>
    <source>
        <strain evidence="3 4">HLT3-15</strain>
    </source>
</reference>
<dbReference type="Pfam" id="PF03796">
    <property type="entry name" value="DnaB_C"/>
    <property type="match status" value="1"/>
</dbReference>
<keyword evidence="1" id="KW-0639">Primosome</keyword>
<dbReference type="SMART" id="SM00382">
    <property type="entry name" value="AAA"/>
    <property type="match status" value="1"/>
</dbReference>
<dbReference type="GO" id="GO:0005524">
    <property type="term" value="F:ATP binding"/>
    <property type="evidence" value="ECO:0007669"/>
    <property type="project" value="InterPro"/>
</dbReference>
<gene>
    <name evidence="3" type="ORF">EUA06_19230</name>
</gene>
<sequence>MGLLPVSTTGVRPTDDERPERRLRAWMRLVGRCSVTCAGRSLLRTFAPRALEPVMNLRSWVSRGTVRTVRRTRQIAGHGRANGGFGTRGEPNTGPMVRVDQQLTTVGASLARSDERMLTGRNAAGRVWKTGFGGLDPLIGGGMRAGSLILLAGPQGLGKSTFALQVARNNAASGRPVLYFSYEHDAEDMTQKLLAMEAGELDDSDMVRMTSIRSIFDDLWVSSLDHRLESVPSGVEALAKVSHYSEMLFVHRSTGTRTDLAAIQNAIDAVRELAGTTPLVVVDYLQKVKSAHQDDEARSTEIVEGLKDIAIDISAPVLAIAAADKEALRSGRRMRANDLRGSSALAYEADVVLVLNNKFDIVARHHLTYDLGNAERFKDFAVLTVEKNRFGRDGVVMQFKTRFDQGRYESEGTEVKEQLIDERVFRE</sequence>
<keyword evidence="3" id="KW-0547">Nucleotide-binding</keyword>
<dbReference type="EMBL" id="SDWS01000010">
    <property type="protein sequence ID" value="RYB88909.1"/>
    <property type="molecule type" value="Genomic_DNA"/>
</dbReference>
<dbReference type="GO" id="GO:0006269">
    <property type="term" value="P:DNA replication, synthesis of primer"/>
    <property type="evidence" value="ECO:0007669"/>
    <property type="project" value="UniProtKB-KW"/>
</dbReference>
<dbReference type="SUPFAM" id="SSF52540">
    <property type="entry name" value="P-loop containing nucleoside triphosphate hydrolases"/>
    <property type="match status" value="1"/>
</dbReference>
<keyword evidence="3" id="KW-0347">Helicase</keyword>
<dbReference type="Proteomes" id="UP000291838">
    <property type="component" value="Unassembled WGS sequence"/>
</dbReference>
<dbReference type="GO" id="GO:1990077">
    <property type="term" value="C:primosome complex"/>
    <property type="evidence" value="ECO:0007669"/>
    <property type="project" value="UniProtKB-KW"/>
</dbReference>